<accession>X0U4E4</accession>
<comment type="caution">
    <text evidence="1">The sequence shown here is derived from an EMBL/GenBank/DDBJ whole genome shotgun (WGS) entry which is preliminary data.</text>
</comment>
<evidence type="ECO:0000313" key="1">
    <source>
        <dbReference type="EMBL" id="GAF95262.1"/>
    </source>
</evidence>
<feature type="non-terminal residue" evidence="1">
    <location>
        <position position="160"/>
    </location>
</feature>
<dbReference type="EMBL" id="BARS01013281">
    <property type="protein sequence ID" value="GAF95262.1"/>
    <property type="molecule type" value="Genomic_DNA"/>
</dbReference>
<name>X0U4E4_9ZZZZ</name>
<organism evidence="1">
    <name type="scientific">marine sediment metagenome</name>
    <dbReference type="NCBI Taxonomy" id="412755"/>
    <lineage>
        <taxon>unclassified sequences</taxon>
        <taxon>metagenomes</taxon>
        <taxon>ecological metagenomes</taxon>
    </lineage>
</organism>
<proteinExistence type="predicted"/>
<reference evidence="1" key="1">
    <citation type="journal article" date="2014" name="Front. Microbiol.">
        <title>High frequency of phylogenetically diverse reductive dehalogenase-homologous genes in deep subseafloor sedimentary metagenomes.</title>
        <authorList>
            <person name="Kawai M."/>
            <person name="Futagami T."/>
            <person name="Toyoda A."/>
            <person name="Takaki Y."/>
            <person name="Nishi S."/>
            <person name="Hori S."/>
            <person name="Arai W."/>
            <person name="Tsubouchi T."/>
            <person name="Morono Y."/>
            <person name="Uchiyama I."/>
            <person name="Ito T."/>
            <person name="Fujiyama A."/>
            <person name="Inagaki F."/>
            <person name="Takami H."/>
        </authorList>
    </citation>
    <scope>NUCLEOTIDE SEQUENCE</scope>
    <source>
        <strain evidence="1">Expedition CK06-06</strain>
    </source>
</reference>
<dbReference type="AlphaFoldDB" id="X0U4E4"/>
<gene>
    <name evidence="1" type="ORF">S01H1_23164</name>
</gene>
<protein>
    <submittedName>
        <fullName evidence="1">Uncharacterized protein</fullName>
    </submittedName>
</protein>
<sequence length="160" mass="17848">TWIQRVNLQELIDARARFVNWLDAVGPEALRRDILMMLSANKRALDSLSVDLEPFQRLAEDALAGWRLAVDAVPSLEIGNVVGLDWEGMLSGLPRELCEIGTPLVDFIRSSFAVCDAMVIRTAPEALASRVEASRKLVEALTLEHFATLPAYASYHEWEL</sequence>
<feature type="non-terminal residue" evidence="1">
    <location>
        <position position="1"/>
    </location>
</feature>